<reference evidence="1" key="1">
    <citation type="journal article" date="2014" name="Front. Microbiol.">
        <title>High frequency of phylogenetically diverse reductive dehalogenase-homologous genes in deep subseafloor sedimentary metagenomes.</title>
        <authorList>
            <person name="Kawai M."/>
            <person name="Futagami T."/>
            <person name="Toyoda A."/>
            <person name="Takaki Y."/>
            <person name="Nishi S."/>
            <person name="Hori S."/>
            <person name="Arai W."/>
            <person name="Tsubouchi T."/>
            <person name="Morono Y."/>
            <person name="Uchiyama I."/>
            <person name="Ito T."/>
            <person name="Fujiyama A."/>
            <person name="Inagaki F."/>
            <person name="Takami H."/>
        </authorList>
    </citation>
    <scope>NUCLEOTIDE SEQUENCE</scope>
    <source>
        <strain evidence="1">Expedition CK06-06</strain>
    </source>
</reference>
<evidence type="ECO:0000313" key="1">
    <source>
        <dbReference type="EMBL" id="GAJ09764.1"/>
    </source>
</evidence>
<accession>X1TWX0</accession>
<gene>
    <name evidence="1" type="ORF">S12H4_50906</name>
</gene>
<sequence length="81" mass="8877">KVTEGEEHNISFGDTPTTEVMIMAHPANTGDVWVNLDAAAAVDTGWYLDAGDYVQWSMGNLSRLRLNTTIIGDKVIILRTV</sequence>
<organism evidence="1">
    <name type="scientific">marine sediment metagenome</name>
    <dbReference type="NCBI Taxonomy" id="412755"/>
    <lineage>
        <taxon>unclassified sequences</taxon>
        <taxon>metagenomes</taxon>
        <taxon>ecological metagenomes</taxon>
    </lineage>
</organism>
<feature type="non-terminal residue" evidence="1">
    <location>
        <position position="1"/>
    </location>
</feature>
<name>X1TWX0_9ZZZZ</name>
<dbReference type="AlphaFoldDB" id="X1TWX0"/>
<dbReference type="EMBL" id="BARW01032119">
    <property type="protein sequence ID" value="GAJ09764.1"/>
    <property type="molecule type" value="Genomic_DNA"/>
</dbReference>
<proteinExistence type="predicted"/>
<protein>
    <submittedName>
        <fullName evidence="1">Uncharacterized protein</fullName>
    </submittedName>
</protein>
<comment type="caution">
    <text evidence="1">The sequence shown here is derived from an EMBL/GenBank/DDBJ whole genome shotgun (WGS) entry which is preliminary data.</text>
</comment>